<dbReference type="PRINTS" id="PR00081">
    <property type="entry name" value="GDHRDH"/>
</dbReference>
<reference evidence="4" key="1">
    <citation type="journal article" date="2019" name="Int. J. Syst. Evol. Microbiol.">
        <title>The Global Catalogue of Microorganisms (GCM) 10K type strain sequencing project: providing services to taxonomists for standard genome sequencing and annotation.</title>
        <authorList>
            <consortium name="The Broad Institute Genomics Platform"/>
            <consortium name="The Broad Institute Genome Sequencing Center for Infectious Disease"/>
            <person name="Wu L."/>
            <person name="Ma J."/>
        </authorList>
    </citation>
    <scope>NUCLEOTIDE SEQUENCE [LARGE SCALE GENOMIC DNA]</scope>
    <source>
        <strain evidence="4">JCM 18055</strain>
    </source>
</reference>
<comment type="similarity">
    <text evidence="1">Belongs to the short-chain dehydrogenases/reductases (SDR) family.</text>
</comment>
<accession>A0ABP8XND7</accession>
<comment type="caution">
    <text evidence="3">The sequence shown here is derived from an EMBL/GenBank/DDBJ whole genome shotgun (WGS) entry which is preliminary data.</text>
</comment>
<evidence type="ECO:0000256" key="1">
    <source>
        <dbReference type="ARBA" id="ARBA00006484"/>
    </source>
</evidence>
<keyword evidence="4" id="KW-1185">Reference proteome</keyword>
<dbReference type="Gene3D" id="3.40.50.720">
    <property type="entry name" value="NAD(P)-binding Rossmann-like Domain"/>
    <property type="match status" value="1"/>
</dbReference>
<evidence type="ECO:0000313" key="3">
    <source>
        <dbReference type="EMBL" id="GAA4711855.1"/>
    </source>
</evidence>
<dbReference type="CDD" id="cd05233">
    <property type="entry name" value="SDR_c"/>
    <property type="match status" value="1"/>
</dbReference>
<dbReference type="PANTHER" id="PTHR24321">
    <property type="entry name" value="DEHYDROGENASES, SHORT CHAIN"/>
    <property type="match status" value="1"/>
</dbReference>
<dbReference type="EMBL" id="BAABIC010000033">
    <property type="protein sequence ID" value="GAA4711855.1"/>
    <property type="molecule type" value="Genomic_DNA"/>
</dbReference>
<dbReference type="InterPro" id="IPR036291">
    <property type="entry name" value="NAD(P)-bd_dom_sf"/>
</dbReference>
<keyword evidence="2" id="KW-0560">Oxidoreductase</keyword>
<organism evidence="3 4">
    <name type="scientific">Pseudonocardia yuanmonensis</name>
    <dbReference type="NCBI Taxonomy" id="1095914"/>
    <lineage>
        <taxon>Bacteria</taxon>
        <taxon>Bacillati</taxon>
        <taxon>Actinomycetota</taxon>
        <taxon>Actinomycetes</taxon>
        <taxon>Pseudonocardiales</taxon>
        <taxon>Pseudonocardiaceae</taxon>
        <taxon>Pseudonocardia</taxon>
    </lineage>
</organism>
<sequence length="252" mass="26581">MGKLDGKVVVITGSAGGMGQVACRMFCAEGARVLGADLDGTAGKELETRLRDEGLDFRFAEVDVASAASVAELAARAKAEFGGVDVLYNNAGIIAGKPILETTEDEWAHIERINSKSIFLATKAFVPLMAGRKGSIVNVSSIGGIVAFANMGAYGAAKAAAAHFSRVAAVEFAPDIRVNAICPGVVDTPMPRNFTKDMDDRDQIFESWNHEHLTGRLGRPEEVVSLALWLASDDAGFMTGAVLNIDGGYSTR</sequence>
<name>A0ABP8XND7_9PSEU</name>
<dbReference type="SUPFAM" id="SSF51735">
    <property type="entry name" value="NAD(P)-binding Rossmann-fold domains"/>
    <property type="match status" value="1"/>
</dbReference>
<dbReference type="Proteomes" id="UP001500325">
    <property type="component" value="Unassembled WGS sequence"/>
</dbReference>
<dbReference type="RefSeq" id="WP_345384441.1">
    <property type="nucleotide sequence ID" value="NZ_BAABIC010000033.1"/>
</dbReference>
<dbReference type="InterPro" id="IPR020904">
    <property type="entry name" value="Sc_DH/Rdtase_CS"/>
</dbReference>
<dbReference type="PANTHER" id="PTHR24321:SF8">
    <property type="entry name" value="ESTRADIOL 17-BETA-DEHYDROGENASE 8-RELATED"/>
    <property type="match status" value="1"/>
</dbReference>
<proteinExistence type="inferred from homology"/>
<dbReference type="PRINTS" id="PR00080">
    <property type="entry name" value="SDRFAMILY"/>
</dbReference>
<gene>
    <name evidence="3" type="ORF">GCM10023215_62930</name>
</gene>
<protein>
    <submittedName>
        <fullName evidence="3">SDR family oxidoreductase</fullName>
    </submittedName>
</protein>
<evidence type="ECO:0000313" key="4">
    <source>
        <dbReference type="Proteomes" id="UP001500325"/>
    </source>
</evidence>
<dbReference type="Pfam" id="PF13561">
    <property type="entry name" value="adh_short_C2"/>
    <property type="match status" value="1"/>
</dbReference>
<dbReference type="InterPro" id="IPR002347">
    <property type="entry name" value="SDR_fam"/>
</dbReference>
<evidence type="ECO:0000256" key="2">
    <source>
        <dbReference type="ARBA" id="ARBA00023002"/>
    </source>
</evidence>
<dbReference type="PROSITE" id="PS00061">
    <property type="entry name" value="ADH_SHORT"/>
    <property type="match status" value="1"/>
</dbReference>